<dbReference type="GO" id="GO:0016787">
    <property type="term" value="F:hydrolase activity"/>
    <property type="evidence" value="ECO:0007669"/>
    <property type="project" value="UniProtKB-KW"/>
</dbReference>
<keyword evidence="5" id="KW-0378">Hydrolase</keyword>
<proteinExistence type="predicted"/>
<keyword evidence="1" id="KW-0547">Nucleotide-binding</keyword>
<dbReference type="GO" id="GO:0005524">
    <property type="term" value="F:ATP binding"/>
    <property type="evidence" value="ECO:0007669"/>
    <property type="project" value="UniProtKB-KW"/>
</dbReference>
<evidence type="ECO:0000313" key="6">
    <source>
        <dbReference type="Proteomes" id="UP000249936"/>
    </source>
</evidence>
<dbReference type="GO" id="GO:0006270">
    <property type="term" value="P:DNA replication initiation"/>
    <property type="evidence" value="ECO:0007669"/>
    <property type="project" value="TreeGrafter"/>
</dbReference>
<dbReference type="Gene3D" id="3.40.50.300">
    <property type="entry name" value="P-loop containing nucleotide triphosphate hydrolases"/>
    <property type="match status" value="1"/>
</dbReference>
<feature type="domain" description="Helicase/UvrB N-terminal" evidence="4">
    <location>
        <begin position="118"/>
        <end position="174"/>
    </location>
</feature>
<reference evidence="5 6" key="1">
    <citation type="submission" date="2018-06" db="EMBL/GenBank/DDBJ databases">
        <authorList>
            <consortium name="Pathogen Informatics"/>
            <person name="Doyle S."/>
        </authorList>
    </citation>
    <scope>NUCLEOTIDE SEQUENCE [LARGE SCALE GENOMIC DNA]</scope>
    <source>
        <strain evidence="5 6">NCTC11872</strain>
    </source>
</reference>
<dbReference type="PANTHER" id="PTHR30580">
    <property type="entry name" value="PRIMOSOMAL PROTEIN N"/>
    <property type="match status" value="1"/>
</dbReference>
<sequence>MGSKLLSSGIRRCVISSLAVKLRNGESAVKNDRTFWRITDAGKNALEQGELKRSKKQAEALQCLSETDLEKGNNNFSSAIWSALKAKGFIEEITIQTNPLSWQQRLGNNPIVNAENRLTLNKQQALAFSQLLFHSGFNVWLLDGVTGSGKTEIYLQYIEEILKSGKQVLVLVPEIG</sequence>
<dbReference type="GO" id="GO:0006302">
    <property type="term" value="P:double-strand break repair"/>
    <property type="evidence" value="ECO:0007669"/>
    <property type="project" value="TreeGrafter"/>
</dbReference>
<dbReference type="Pfam" id="PF04851">
    <property type="entry name" value="ResIII"/>
    <property type="match status" value="1"/>
</dbReference>
<accession>A0A2X1PJQ7</accession>
<keyword evidence="3" id="KW-0238">DNA-binding</keyword>
<evidence type="ECO:0000313" key="5">
    <source>
        <dbReference type="EMBL" id="SPX41861.1"/>
    </source>
</evidence>
<dbReference type="EMBL" id="UASK01000005">
    <property type="protein sequence ID" value="SPX41861.1"/>
    <property type="molecule type" value="Genomic_DNA"/>
</dbReference>
<evidence type="ECO:0000256" key="2">
    <source>
        <dbReference type="ARBA" id="ARBA00022840"/>
    </source>
</evidence>
<dbReference type="SUPFAM" id="SSF52540">
    <property type="entry name" value="P-loop containing nucleoside triphosphate hydrolases"/>
    <property type="match status" value="1"/>
</dbReference>
<evidence type="ECO:0000256" key="1">
    <source>
        <dbReference type="ARBA" id="ARBA00022741"/>
    </source>
</evidence>
<organism evidence="5 6">
    <name type="scientific">Haemophilus influenzae</name>
    <dbReference type="NCBI Taxonomy" id="727"/>
    <lineage>
        <taxon>Bacteria</taxon>
        <taxon>Pseudomonadati</taxon>
        <taxon>Pseudomonadota</taxon>
        <taxon>Gammaproteobacteria</taxon>
        <taxon>Pasteurellales</taxon>
        <taxon>Pasteurellaceae</taxon>
        <taxon>Haemophilus</taxon>
    </lineage>
</organism>
<evidence type="ECO:0000259" key="4">
    <source>
        <dbReference type="Pfam" id="PF04851"/>
    </source>
</evidence>
<dbReference type="PANTHER" id="PTHR30580:SF0">
    <property type="entry name" value="PRIMOSOMAL PROTEIN N"/>
    <property type="match status" value="1"/>
</dbReference>
<dbReference type="GO" id="GO:0003677">
    <property type="term" value="F:DNA binding"/>
    <property type="evidence" value="ECO:0007669"/>
    <property type="project" value="UniProtKB-KW"/>
</dbReference>
<dbReference type="GO" id="GO:0006310">
    <property type="term" value="P:DNA recombination"/>
    <property type="evidence" value="ECO:0007669"/>
    <property type="project" value="TreeGrafter"/>
</dbReference>
<protein>
    <submittedName>
        <fullName evidence="5">Primosome factor n</fullName>
        <ecNumber evidence="5">3.6.4.-</ecNumber>
    </submittedName>
</protein>
<dbReference type="EC" id="3.6.4.-" evidence="5"/>
<evidence type="ECO:0000256" key="3">
    <source>
        <dbReference type="ARBA" id="ARBA00023125"/>
    </source>
</evidence>
<dbReference type="Proteomes" id="UP000249936">
    <property type="component" value="Unassembled WGS sequence"/>
</dbReference>
<dbReference type="AlphaFoldDB" id="A0A2X1PJQ7"/>
<name>A0A2X1PJQ7_HAEIF</name>
<dbReference type="GO" id="GO:0043138">
    <property type="term" value="F:3'-5' DNA helicase activity"/>
    <property type="evidence" value="ECO:0007669"/>
    <property type="project" value="TreeGrafter"/>
</dbReference>
<gene>
    <name evidence="5" type="primary">priA_2</name>
    <name evidence="5" type="ORF">NCTC11872_01477</name>
</gene>
<keyword evidence="2" id="KW-0067">ATP-binding</keyword>
<dbReference type="InterPro" id="IPR027417">
    <property type="entry name" value="P-loop_NTPase"/>
</dbReference>
<dbReference type="InterPro" id="IPR006935">
    <property type="entry name" value="Helicase/UvrB_N"/>
</dbReference>